<evidence type="ECO:0000313" key="2">
    <source>
        <dbReference type="Proteomes" id="UP000236630"/>
    </source>
</evidence>
<reference evidence="1 2" key="1">
    <citation type="journal article" date="2017" name="Front. Genet.">
        <title>Draft sequencing of the heterozygous diploid genome of Satsuma (Citrus unshiu Marc.) using a hybrid assembly approach.</title>
        <authorList>
            <person name="Shimizu T."/>
            <person name="Tanizawa Y."/>
            <person name="Mochizuki T."/>
            <person name="Nagasaki H."/>
            <person name="Yoshioka T."/>
            <person name="Toyoda A."/>
            <person name="Fujiyama A."/>
            <person name="Kaminuma E."/>
            <person name="Nakamura Y."/>
        </authorList>
    </citation>
    <scope>NUCLEOTIDE SEQUENCE [LARGE SCALE GENOMIC DNA]</scope>
    <source>
        <strain evidence="2">cv. Miyagawa wase</strain>
    </source>
</reference>
<protein>
    <submittedName>
        <fullName evidence="1">Uncharacterized protein</fullName>
    </submittedName>
</protein>
<gene>
    <name evidence="1" type="ORF">CUMW_276730</name>
</gene>
<dbReference type="Proteomes" id="UP000236630">
    <property type="component" value="Unassembled WGS sequence"/>
</dbReference>
<dbReference type="AlphaFoldDB" id="A0A2H5N2C1"/>
<accession>A0A2H5N2C1</accession>
<keyword evidence="2" id="KW-1185">Reference proteome</keyword>
<evidence type="ECO:0000313" key="1">
    <source>
        <dbReference type="EMBL" id="GAY34376.1"/>
    </source>
</evidence>
<sequence>MSRCLVAEFCEQVEARRPSQRQLARRAFLSEN</sequence>
<organism evidence="1 2">
    <name type="scientific">Citrus unshiu</name>
    <name type="common">Satsuma mandarin</name>
    <name type="synonym">Citrus nobilis var. unshiu</name>
    <dbReference type="NCBI Taxonomy" id="55188"/>
    <lineage>
        <taxon>Eukaryota</taxon>
        <taxon>Viridiplantae</taxon>
        <taxon>Streptophyta</taxon>
        <taxon>Embryophyta</taxon>
        <taxon>Tracheophyta</taxon>
        <taxon>Spermatophyta</taxon>
        <taxon>Magnoliopsida</taxon>
        <taxon>eudicotyledons</taxon>
        <taxon>Gunneridae</taxon>
        <taxon>Pentapetalae</taxon>
        <taxon>rosids</taxon>
        <taxon>malvids</taxon>
        <taxon>Sapindales</taxon>
        <taxon>Rutaceae</taxon>
        <taxon>Aurantioideae</taxon>
        <taxon>Citrus</taxon>
    </lineage>
</organism>
<name>A0A2H5N2C1_CITUN</name>
<proteinExistence type="predicted"/>
<dbReference type="EMBL" id="BDQV01001705">
    <property type="protein sequence ID" value="GAY34376.1"/>
    <property type="molecule type" value="Genomic_DNA"/>
</dbReference>
<comment type="caution">
    <text evidence="1">The sequence shown here is derived from an EMBL/GenBank/DDBJ whole genome shotgun (WGS) entry which is preliminary data.</text>
</comment>